<dbReference type="EMBL" id="ADLT01000043">
    <property type="protein sequence ID" value="EHO62830.1"/>
    <property type="molecule type" value="Genomic_DNA"/>
</dbReference>
<evidence type="ECO:0008006" key="3">
    <source>
        <dbReference type="Google" id="ProtNLM"/>
    </source>
</evidence>
<organism evidence="1 2">
    <name type="scientific">Dialister succinatiphilus YIT 11850</name>
    <dbReference type="NCBI Taxonomy" id="742743"/>
    <lineage>
        <taxon>Bacteria</taxon>
        <taxon>Bacillati</taxon>
        <taxon>Bacillota</taxon>
        <taxon>Negativicutes</taxon>
        <taxon>Veillonellales</taxon>
        <taxon>Veillonellaceae</taxon>
        <taxon>Dialister</taxon>
    </lineage>
</organism>
<reference evidence="1 2" key="1">
    <citation type="submission" date="2011-11" db="EMBL/GenBank/DDBJ databases">
        <title>The Genome Sequence of Dialister succinatiphilus YIT 11850.</title>
        <authorList>
            <consortium name="The Broad Institute Genome Sequencing Platform"/>
            <person name="Earl A."/>
            <person name="Ward D."/>
            <person name="Feldgarden M."/>
            <person name="Gevers D."/>
            <person name="Morotomi M."/>
            <person name="Young S.K."/>
            <person name="Zeng Q."/>
            <person name="Gargeya S."/>
            <person name="Fitzgerald M."/>
            <person name="Haas B."/>
            <person name="Abouelleil A."/>
            <person name="Alvarado L."/>
            <person name="Arachchi H.M."/>
            <person name="Berlin A."/>
            <person name="Brown A."/>
            <person name="Chapman S.B."/>
            <person name="Dunbar C."/>
            <person name="Gearin G."/>
            <person name="Goldberg J."/>
            <person name="Griggs A."/>
            <person name="Gujja S."/>
            <person name="Heiman D."/>
            <person name="Howarth C."/>
            <person name="Lui A."/>
            <person name="MacDonald P.J.P."/>
            <person name="Montmayeur A."/>
            <person name="Murphy C."/>
            <person name="Neiman D."/>
            <person name="Pearson M."/>
            <person name="Priest M."/>
            <person name="Roberts A."/>
            <person name="Saif S."/>
            <person name="Shea T."/>
            <person name="Sisk P."/>
            <person name="Stolte C."/>
            <person name="Sykes S."/>
            <person name="Wortman J."/>
            <person name="Nusbaum C."/>
            <person name="Birren B."/>
        </authorList>
    </citation>
    <scope>NUCLEOTIDE SEQUENCE [LARGE SCALE GENOMIC DNA]</scope>
    <source>
        <strain evidence="1 2">YIT 11850</strain>
    </source>
</reference>
<dbReference type="Proteomes" id="UP000003277">
    <property type="component" value="Unassembled WGS sequence"/>
</dbReference>
<dbReference type="PATRIC" id="fig|742743.3.peg.1259"/>
<protein>
    <recommendedName>
        <fullName evidence="3">DUF3298 domain-containing protein</fullName>
    </recommendedName>
</protein>
<keyword evidence="2" id="KW-1185">Reference proteome</keyword>
<name>H1D0V1_9FIRM</name>
<evidence type="ECO:0000313" key="2">
    <source>
        <dbReference type="Proteomes" id="UP000003277"/>
    </source>
</evidence>
<evidence type="ECO:0000313" key="1">
    <source>
        <dbReference type="EMBL" id="EHO62830.1"/>
    </source>
</evidence>
<dbReference type="eggNOG" id="ENOG5033E4U">
    <property type="taxonomic scope" value="Bacteria"/>
</dbReference>
<proteinExistence type="predicted"/>
<dbReference type="AlphaFoldDB" id="H1D0V1"/>
<comment type="caution">
    <text evidence="1">The sequence shown here is derived from an EMBL/GenBank/DDBJ whole genome shotgun (WGS) entry which is preliminary data.</text>
</comment>
<gene>
    <name evidence="1" type="ORF">HMPREF9453_01239</name>
</gene>
<dbReference type="HOGENOM" id="CLU_1281489_0_0_9"/>
<accession>H1D0V1</accession>
<sequence>MLAALLISLSGEVAEASLWPGLASKVSEKSGAFRTDDFHQGSMTLRSPYLVTHLNNADFAGRVNAAIAREKDRFTEELAADNQVKPTEGWMIWHEGLIGNFISNNEGITSIVLVEQKLSAGDEHGKTFAKGLNFNGAGDLFDLPQVLPRLTVADVNACIELTAKKKGITLLPNHEVTELPTNFYVGKNRVVYALYQQDDLTPFREGVFSVPIGKV</sequence>